<dbReference type="Proteomes" id="UP000558997">
    <property type="component" value="Unassembled WGS sequence"/>
</dbReference>
<feature type="region of interest" description="Disordered" evidence="1">
    <location>
        <begin position="304"/>
        <end position="338"/>
    </location>
</feature>
<reference evidence="2 3" key="1">
    <citation type="submission" date="2020-08" db="EMBL/GenBank/DDBJ databases">
        <title>Sequencing the genomes of 1000 actinobacteria strains.</title>
        <authorList>
            <person name="Klenk H.-P."/>
        </authorList>
    </citation>
    <scope>NUCLEOTIDE SEQUENCE [LARGE SCALE GENOMIC DNA]</scope>
    <source>
        <strain evidence="2 3">DSM 17294</strain>
    </source>
</reference>
<evidence type="ECO:0000313" key="3">
    <source>
        <dbReference type="Proteomes" id="UP000558997"/>
    </source>
</evidence>
<name>A0A841E8P7_9ACTN</name>
<gene>
    <name evidence="2" type="ORF">HDA44_006969</name>
</gene>
<dbReference type="AlphaFoldDB" id="A0A841E8P7"/>
<feature type="compositionally biased region" description="Basic and acidic residues" evidence="1">
    <location>
        <begin position="326"/>
        <end position="338"/>
    </location>
</feature>
<protein>
    <submittedName>
        <fullName evidence="2">Uncharacterized protein</fullName>
    </submittedName>
</protein>
<feature type="compositionally biased region" description="Polar residues" evidence="1">
    <location>
        <begin position="305"/>
        <end position="320"/>
    </location>
</feature>
<dbReference type="RefSeq" id="WP_184841782.1">
    <property type="nucleotide sequence ID" value="NZ_BAAAVN010000012.1"/>
</dbReference>
<proteinExistence type="predicted"/>
<organism evidence="2 3">
    <name type="scientific">Kribbella solani</name>
    <dbReference type="NCBI Taxonomy" id="236067"/>
    <lineage>
        <taxon>Bacteria</taxon>
        <taxon>Bacillati</taxon>
        <taxon>Actinomycetota</taxon>
        <taxon>Actinomycetes</taxon>
        <taxon>Propionibacteriales</taxon>
        <taxon>Kribbellaceae</taxon>
        <taxon>Kribbella</taxon>
    </lineage>
</organism>
<accession>A0A841E8P7</accession>
<evidence type="ECO:0000256" key="1">
    <source>
        <dbReference type="SAM" id="MobiDB-lite"/>
    </source>
</evidence>
<keyword evidence="3" id="KW-1185">Reference proteome</keyword>
<dbReference type="EMBL" id="JACHNF010000001">
    <property type="protein sequence ID" value="MBB5983628.1"/>
    <property type="molecule type" value="Genomic_DNA"/>
</dbReference>
<sequence>MRTDRNPAAWDQLGGFARVQAAGAEAALVVLDQRLEGAESRAERVAAFEAAYRRVTEWRYQVAAGGRWPRPDSHPEDVLTPIRHSKWNPVMPDPRRQEEGSPAFKYLAELQKVAWQRLADVPEMHDGVRELQNVVTLRDGRTMNGNLLHFVPLPADQDSGQAMPSWQLGSMMTQTAVEPDREVLRRMSFETLAELEEGRAALEEEQARAENGGALEDAGGAVQGAGAGTAARRQAFVDAAYFLVQAPEFNRGSDAVMRTFLVAAHTRVFGVAPVLPQGIDLDGMVRGQDGFNQVMDAELRVLPGPQQTQSVELNAGNRTSAPPRARAAESHTKDTGRH</sequence>
<evidence type="ECO:0000313" key="2">
    <source>
        <dbReference type="EMBL" id="MBB5983628.1"/>
    </source>
</evidence>
<feature type="region of interest" description="Disordered" evidence="1">
    <location>
        <begin position="71"/>
        <end position="99"/>
    </location>
</feature>
<comment type="caution">
    <text evidence="2">The sequence shown here is derived from an EMBL/GenBank/DDBJ whole genome shotgun (WGS) entry which is preliminary data.</text>
</comment>